<dbReference type="KEGG" id="sog:RA178_09425"/>
<dbReference type="InterPro" id="IPR019267">
    <property type="entry name" value="CRISPR-assoc_Cas6_C"/>
</dbReference>
<dbReference type="Gene3D" id="3.30.70.1900">
    <property type="match status" value="1"/>
</dbReference>
<protein>
    <submittedName>
        <fullName evidence="2">CRISPR system precrRNA processing endoribonuclease RAMP protein Cas6</fullName>
    </submittedName>
</protein>
<organism evidence="2">
    <name type="scientific">Shewanella oncorhynchi</name>
    <dbReference type="NCBI Taxonomy" id="2726434"/>
    <lineage>
        <taxon>Bacteria</taxon>
        <taxon>Pseudomonadati</taxon>
        <taxon>Pseudomonadota</taxon>
        <taxon>Gammaproteobacteria</taxon>
        <taxon>Alteromonadales</taxon>
        <taxon>Shewanellaceae</taxon>
        <taxon>Shewanella</taxon>
    </lineage>
</organism>
<dbReference type="EMBL" id="CP132914">
    <property type="protein sequence ID" value="WMB74792.1"/>
    <property type="molecule type" value="Genomic_DNA"/>
</dbReference>
<dbReference type="GeneID" id="301339402"/>
<dbReference type="Proteomes" id="UP001236800">
    <property type="component" value="Chromosome"/>
</dbReference>
<proteinExistence type="predicted"/>
<accession>A0AA50KHN4</accession>
<dbReference type="Pfam" id="PF10040">
    <property type="entry name" value="CRISPR_Cas6"/>
    <property type="match status" value="1"/>
</dbReference>
<gene>
    <name evidence="2" type="primary">cas6</name>
    <name evidence="2" type="ORF">RA178_09425</name>
</gene>
<evidence type="ECO:0000313" key="2">
    <source>
        <dbReference type="EMBL" id="WMB74792.1"/>
    </source>
</evidence>
<dbReference type="AlphaFoldDB" id="A0AA50KHN4"/>
<evidence type="ECO:0000259" key="1">
    <source>
        <dbReference type="Pfam" id="PF10040"/>
    </source>
</evidence>
<feature type="domain" description="CRISPR-associated protein Cas6 C-terminal" evidence="1">
    <location>
        <begin position="180"/>
        <end position="299"/>
    </location>
</feature>
<reference evidence="2" key="1">
    <citation type="submission" date="2023-08" db="EMBL/GenBank/DDBJ databases">
        <title>Complete genome sequence of Shewanella oncorhynchi Z-P2, a siderophore putrebactin-producing bacterium.</title>
        <authorList>
            <person name="Zhang Y."/>
        </authorList>
    </citation>
    <scope>NUCLEOTIDE SEQUENCE</scope>
    <source>
        <strain evidence="2">Z-P2</strain>
    </source>
</reference>
<sequence>MSFETLLSVAGRLAVLHVRVQIKMQAAGVFDQNAGALFHGSLGWAMHDAAPALWQLGYGELAQQDSRPFSILPPRLPCQWQAGELLWFEFVGLAHMSQQLPELVQSFIRMGERGLGQNRFGFTVQQVVQHTPDGQCLLWQHSLPVLAINYQSRLLQNAVLHSLALSEQIPSDSMAVRVECLSRLRLKEQGKVLQSAPSAVQLARAVCRRLLSLQHSTDTEKEQLYQLIANLAPIQIYQDSSERSELHRYSQHQQQKHAIEGISGSWVYAGPQVKQLLPWLALARWLHVGGKTSFGFGAIDWQVMVLDSDAPRASL</sequence>
<dbReference type="RefSeq" id="WP_306685211.1">
    <property type="nucleotide sequence ID" value="NZ_CP132914.1"/>
</dbReference>
<name>A0AA50KHN4_9GAMM</name>